<feature type="coiled-coil region" evidence="1">
    <location>
        <begin position="27"/>
        <end position="54"/>
    </location>
</feature>
<dbReference type="InterPro" id="IPR057727">
    <property type="entry name" value="WCX_dom"/>
</dbReference>
<evidence type="ECO:0000259" key="2">
    <source>
        <dbReference type="Pfam" id="PF13280"/>
    </source>
</evidence>
<dbReference type="Proteomes" id="UP000184233">
    <property type="component" value="Unassembled WGS sequence"/>
</dbReference>
<dbReference type="PANTHER" id="PTHR34580">
    <property type="match status" value="1"/>
</dbReference>
<name>A0A1M3L548_9BACT</name>
<evidence type="ECO:0000259" key="3">
    <source>
        <dbReference type="Pfam" id="PF25583"/>
    </source>
</evidence>
<dbReference type="InterPro" id="IPR051534">
    <property type="entry name" value="CBASS_pafABC_assoc_protein"/>
</dbReference>
<evidence type="ECO:0000313" key="4">
    <source>
        <dbReference type="EMBL" id="OJX60686.1"/>
    </source>
</evidence>
<dbReference type="InterPro" id="IPR026881">
    <property type="entry name" value="WYL_dom"/>
</dbReference>
<proteinExistence type="predicted"/>
<dbReference type="STRING" id="1895771.BGO89_03685"/>
<protein>
    <submittedName>
        <fullName evidence="4">Uncharacterized protein</fullName>
    </submittedName>
</protein>
<comment type="caution">
    <text evidence="4">The sequence shown here is derived from an EMBL/GenBank/DDBJ whole genome shotgun (WGS) entry which is preliminary data.</text>
</comment>
<dbReference type="Pfam" id="PF25583">
    <property type="entry name" value="WCX"/>
    <property type="match status" value="1"/>
</dbReference>
<accession>A0A1M3L548</accession>
<keyword evidence="1" id="KW-0175">Coiled coil</keyword>
<gene>
    <name evidence="4" type="ORF">BGO89_03685</name>
</gene>
<dbReference type="Pfam" id="PF13280">
    <property type="entry name" value="WYL"/>
    <property type="match status" value="1"/>
</dbReference>
<dbReference type="PANTHER" id="PTHR34580:SF1">
    <property type="entry name" value="PROTEIN PAFC"/>
    <property type="match status" value="1"/>
</dbReference>
<reference evidence="4 5" key="1">
    <citation type="submission" date="2016-09" db="EMBL/GenBank/DDBJ databases">
        <title>Genome-resolved meta-omics ties microbial dynamics to process performance in biotechnology for thiocyanate degradation.</title>
        <authorList>
            <person name="Kantor R.S."/>
            <person name="Huddy R.J."/>
            <person name="Iyer R."/>
            <person name="Thomas B.C."/>
            <person name="Brown C.T."/>
            <person name="Anantharaman K."/>
            <person name="Tringe S."/>
            <person name="Hettich R.L."/>
            <person name="Harrison S.T."/>
            <person name="Banfield J.F."/>
        </authorList>
    </citation>
    <scope>NUCLEOTIDE SEQUENCE [LARGE SCALE GENOMIC DNA]</scope>
    <source>
        <strain evidence="4">59-99</strain>
    </source>
</reference>
<evidence type="ECO:0000256" key="1">
    <source>
        <dbReference type="SAM" id="Coils"/>
    </source>
</evidence>
<dbReference type="EMBL" id="MKVH01000003">
    <property type="protein sequence ID" value="OJX60686.1"/>
    <property type="molecule type" value="Genomic_DNA"/>
</dbReference>
<organism evidence="4 5">
    <name type="scientific">Candidatus Kapaibacterium thiocyanatum</name>
    <dbReference type="NCBI Taxonomy" id="1895771"/>
    <lineage>
        <taxon>Bacteria</taxon>
        <taxon>Pseudomonadati</taxon>
        <taxon>Candidatus Kapaibacteriota</taxon>
        <taxon>Candidatus Kapaibacteriia</taxon>
        <taxon>Candidatus Kapaibacteriales</taxon>
        <taxon>Candidatus Kapaibacteriaceae</taxon>
        <taxon>Candidatus Kapaibacterium</taxon>
    </lineage>
</organism>
<dbReference type="AlphaFoldDB" id="A0A1M3L548"/>
<feature type="domain" description="WCX" evidence="3">
    <location>
        <begin position="245"/>
        <end position="317"/>
    </location>
</feature>
<evidence type="ECO:0000313" key="5">
    <source>
        <dbReference type="Proteomes" id="UP000184233"/>
    </source>
</evidence>
<sequence length="323" mass="36979">MSAQVRRVIRILVMLSNGERLSTTELIQRLDSQHDEVSVTKRQLQRDLRAMEDAGIPLDVYEDGKTPRYGIPRYYQSLVSTSIDRYELLALYSLKGVLSAMKHTRIERDLTSLRSKLNALVPGELFLRSDITTEVSPGRYMNAIDDRTMTQIVDAIIDPHWDRVTYRSAAHPEGHTFVVSFCRLLNHAGRLYVAAWHPRYRTYITLAVDAIVCVERANDVSDPLHEFHELSYVKSRFGVYSGDVETIVLSIKPEAVRFFRNREWHPTQQFTEHDDGHGTLTMSVPLSPELLSWILGWADSIRVVAPAALIELCKKKIAEVESW</sequence>
<feature type="domain" description="WYL" evidence="2">
    <location>
        <begin position="148"/>
        <end position="214"/>
    </location>
</feature>